<gene>
    <name evidence="2" type="ORF">PCOR1329_LOCUS56829</name>
</gene>
<keyword evidence="3" id="KW-1185">Reference proteome</keyword>
<feature type="non-terminal residue" evidence="2">
    <location>
        <position position="1"/>
    </location>
</feature>
<evidence type="ECO:0000256" key="1">
    <source>
        <dbReference type="SAM" id="MobiDB-lite"/>
    </source>
</evidence>
<accession>A0ABN9VDG7</accession>
<evidence type="ECO:0000313" key="3">
    <source>
        <dbReference type="Proteomes" id="UP001189429"/>
    </source>
</evidence>
<reference evidence="2" key="1">
    <citation type="submission" date="2023-10" db="EMBL/GenBank/DDBJ databases">
        <authorList>
            <person name="Chen Y."/>
            <person name="Shah S."/>
            <person name="Dougan E. K."/>
            <person name="Thang M."/>
            <person name="Chan C."/>
        </authorList>
    </citation>
    <scope>NUCLEOTIDE SEQUENCE [LARGE SCALE GENOMIC DNA]</scope>
</reference>
<feature type="non-terminal residue" evidence="2">
    <location>
        <position position="589"/>
    </location>
</feature>
<evidence type="ECO:0000313" key="2">
    <source>
        <dbReference type="EMBL" id="CAK0870840.1"/>
    </source>
</evidence>
<proteinExistence type="predicted"/>
<organism evidence="2 3">
    <name type="scientific">Prorocentrum cordatum</name>
    <dbReference type="NCBI Taxonomy" id="2364126"/>
    <lineage>
        <taxon>Eukaryota</taxon>
        <taxon>Sar</taxon>
        <taxon>Alveolata</taxon>
        <taxon>Dinophyceae</taxon>
        <taxon>Prorocentrales</taxon>
        <taxon>Prorocentraceae</taxon>
        <taxon>Prorocentrum</taxon>
    </lineage>
</organism>
<dbReference type="EMBL" id="CAUYUJ010017004">
    <property type="protein sequence ID" value="CAK0870840.1"/>
    <property type="molecule type" value="Genomic_DNA"/>
</dbReference>
<comment type="caution">
    <text evidence="2">The sequence shown here is derived from an EMBL/GenBank/DDBJ whole genome shotgun (WGS) entry which is preliminary data.</text>
</comment>
<feature type="region of interest" description="Disordered" evidence="1">
    <location>
        <begin position="564"/>
        <end position="589"/>
    </location>
</feature>
<dbReference type="Proteomes" id="UP001189429">
    <property type="component" value="Unassembled WGS sequence"/>
</dbReference>
<sequence>RGRRLARLSIGLARAEGAPQAAHCRWAGLACFCAGHRRPPFAISQEIFAAAIEAPRPRGPLEAGKGAGANLRARLGASRLLGRLAARRRGSCGLDAGGGRGCPDCRGGVGHGQLAHRDSREQAGRGGAAALRWALRARGGQGGGRRRRRRASNEPANLALKALRHRLSRNGATAIARQASSWLRGLPRARWLAGQPGVFLSDVAGARRLHNSPLLRLRAARGIGQQESIAVYADAVSSVFHERVRGPLPRSPGAQVGWASGQLSAAARQLSIWKLNATTAPEALDWPATSQPGGQGQRVHDVLRAVDHRGSDARAAPRPVQVRGNVCGFDPLTADQRDDLLARRPVGTALGHQPAAGAAAAAAGRQWRVSDTGHESFNEVIPDGSMLGDRAVVEGGTGLHLINQESGERVSVQRVKSRDLGGWLAAKFADWPFEGPSTARELMADVAVAGLELHLCPTWWESKSGVNPSGSVAREVRLAFDYLRAMQSHDQLNMQALASVELICRRIIVCQRAVRLNPKAPDFTGLERFVQSNFDESGGLKTTELDKYMAEQQKTSATVLKSLRQDLQEQENERKRQAGRNKGDGKPGK</sequence>
<protein>
    <submittedName>
        <fullName evidence="2">Uncharacterized protein</fullName>
    </submittedName>
</protein>
<name>A0ABN9VDG7_9DINO</name>